<keyword evidence="1" id="KW-0175">Coiled coil</keyword>
<feature type="compositionally biased region" description="Low complexity" evidence="2">
    <location>
        <begin position="159"/>
        <end position="175"/>
    </location>
</feature>
<comment type="caution">
    <text evidence="4">The sequence shown here is derived from an EMBL/GenBank/DDBJ whole genome shotgun (WGS) entry which is preliminary data.</text>
</comment>
<feature type="compositionally biased region" description="Basic and acidic residues" evidence="2">
    <location>
        <begin position="137"/>
        <end position="147"/>
    </location>
</feature>
<dbReference type="OrthoDB" id="429536at2759"/>
<evidence type="ECO:0000313" key="4">
    <source>
        <dbReference type="EMBL" id="CAI4018520.1"/>
    </source>
</evidence>
<dbReference type="Proteomes" id="UP001152797">
    <property type="component" value="Unassembled WGS sequence"/>
</dbReference>
<evidence type="ECO:0000256" key="3">
    <source>
        <dbReference type="SAM" id="Phobius"/>
    </source>
</evidence>
<dbReference type="EMBL" id="CAMXCT020006699">
    <property type="protein sequence ID" value="CAL1171895.1"/>
    <property type="molecule type" value="Genomic_DNA"/>
</dbReference>
<feature type="coiled-coil region" evidence="1">
    <location>
        <begin position="599"/>
        <end position="643"/>
    </location>
</feature>
<keyword evidence="3" id="KW-1133">Transmembrane helix</keyword>
<keyword evidence="3" id="KW-0472">Membrane</keyword>
<dbReference type="EMBL" id="CAMXCT010006699">
    <property type="protein sequence ID" value="CAI4018520.1"/>
    <property type="molecule type" value="Genomic_DNA"/>
</dbReference>
<feature type="region of interest" description="Disordered" evidence="2">
    <location>
        <begin position="316"/>
        <end position="335"/>
    </location>
</feature>
<organism evidence="4">
    <name type="scientific">Cladocopium goreaui</name>
    <dbReference type="NCBI Taxonomy" id="2562237"/>
    <lineage>
        <taxon>Eukaryota</taxon>
        <taxon>Sar</taxon>
        <taxon>Alveolata</taxon>
        <taxon>Dinophyceae</taxon>
        <taxon>Suessiales</taxon>
        <taxon>Symbiodiniaceae</taxon>
        <taxon>Cladocopium</taxon>
    </lineage>
</organism>
<evidence type="ECO:0000256" key="1">
    <source>
        <dbReference type="SAM" id="Coils"/>
    </source>
</evidence>
<feature type="compositionally biased region" description="Low complexity" evidence="2">
    <location>
        <begin position="323"/>
        <end position="334"/>
    </location>
</feature>
<dbReference type="EMBL" id="CAMXCT030006699">
    <property type="protein sequence ID" value="CAL4805832.1"/>
    <property type="molecule type" value="Genomic_DNA"/>
</dbReference>
<gene>
    <name evidence="4" type="ORF">C1SCF055_LOCUS43075</name>
</gene>
<feature type="transmembrane region" description="Helical" evidence="3">
    <location>
        <begin position="787"/>
        <end position="805"/>
    </location>
</feature>
<proteinExistence type="predicted"/>
<evidence type="ECO:0000313" key="5">
    <source>
        <dbReference type="EMBL" id="CAL1171895.1"/>
    </source>
</evidence>
<keyword evidence="3" id="KW-0812">Transmembrane</keyword>
<protein>
    <submittedName>
        <fullName evidence="4">Uncharacterized protein</fullName>
    </submittedName>
</protein>
<reference evidence="4" key="1">
    <citation type="submission" date="2022-10" db="EMBL/GenBank/DDBJ databases">
        <authorList>
            <person name="Chen Y."/>
            <person name="Dougan E. K."/>
            <person name="Chan C."/>
            <person name="Rhodes N."/>
            <person name="Thang M."/>
        </authorList>
    </citation>
    <scope>NUCLEOTIDE SEQUENCE</scope>
</reference>
<feature type="region of interest" description="Disordered" evidence="2">
    <location>
        <begin position="132"/>
        <end position="186"/>
    </location>
</feature>
<feature type="compositionally biased region" description="Basic and acidic residues" evidence="2">
    <location>
        <begin position="384"/>
        <end position="396"/>
    </location>
</feature>
<feature type="transmembrane region" description="Helical" evidence="3">
    <location>
        <begin position="825"/>
        <end position="848"/>
    </location>
</feature>
<evidence type="ECO:0000313" key="6">
    <source>
        <dbReference type="Proteomes" id="UP001152797"/>
    </source>
</evidence>
<keyword evidence="6" id="KW-1185">Reference proteome</keyword>
<sequence length="1002" mass="111908">MHTTLYSFDAKYPIVNTRMPSPWVPENMTFVAPSGLRPVSPTPGRPENSVTHGAQLEPQWASQEVAERTAKALLPTIENRLANFEALLEQGLRVPKPTAEISEAAKLIAETVSTLQDRLRSLEVRMEAMAPSPFFPEGHRRDEETKDVAVQPKAMRDVSAGSGCSASAADGSPPGDTGGPGESLEAEVDGVDGLDAQGAQGLPAAAPAAPAAMLRAKALAKMAMEDLRPETPSRSLAASHVQKLREECQAARSRIQANVSSVSKVFEITRSLESHIVNLEDCKHRVKQKRNSRWSDLAVCQKRLEMLGRLDWFDESKPEKAGSKSGKAPASKSPHVSRGNLVEALEIEQEALLVLRRELGSLLLEVDPLMGVIVDLRKRLQQEASDRRAAMRKDHVTLTQQDGSEREDADGSSLRSFDDRNFWVKKAQSLEESAQQLLQKAFSTIQWTDLECSQANQCVSQCLARCSAEDQRLRRQLDAQLRDVDFAISCADWTISKPENRVETASSQVQRAHVLLHELTATKKHLKCLVRKCKKDLQTLESCRNTTPHTLAALASTNTRCRQKQKVTSDEEPKTCGFGETHGLTPMFDQIDVGTELELQHLQAEERRLRRSLRCYERRLERCAAVNEALAELEESVAEALKLEHSASLLTDDEGAVPRLRRISKEATGKDWFLHRGFVVNFRRLMELQKVFAIIHELIKSTAIAALTLVLASDVWQLGYSVMFVVILFMIYGFHAAHYDTMDIGDYCNLVELLEDDNGVCGGRNVDNPNRLLKALSLARTGRRRRAVLIIVLFGLLCSGMWTMVVYSWSMELQDSGIWQIGGEFYATLLLVGTLMFIFHFIFEWLYWRETQCVMPYWNRARKVPWDPVIHGTPLLDSVADPWTECHGSSHGFDQPSARFYFAKLLSVPRLPSSPLRFADLLTHLTHAVFEAPLSLVENPVLLFVAVVPAWLMLRGSGCRVCGSLQVMPTPICRCGGALRDGWVTPKRSCPQIPVVYYDVPY</sequence>
<evidence type="ECO:0000256" key="2">
    <source>
        <dbReference type="SAM" id="MobiDB-lite"/>
    </source>
</evidence>
<accession>A0A9P1M4L1</accession>
<feature type="region of interest" description="Disordered" evidence="2">
    <location>
        <begin position="384"/>
        <end position="414"/>
    </location>
</feature>
<name>A0A9P1M4L1_9DINO</name>
<reference evidence="5" key="2">
    <citation type="submission" date="2024-04" db="EMBL/GenBank/DDBJ databases">
        <authorList>
            <person name="Chen Y."/>
            <person name="Shah S."/>
            <person name="Dougan E. K."/>
            <person name="Thang M."/>
            <person name="Chan C."/>
        </authorList>
    </citation>
    <scope>NUCLEOTIDE SEQUENCE [LARGE SCALE GENOMIC DNA]</scope>
</reference>
<dbReference type="AlphaFoldDB" id="A0A9P1M4L1"/>
<feature type="transmembrane region" description="Helical" evidence="3">
    <location>
        <begin position="718"/>
        <end position="737"/>
    </location>
</feature>